<evidence type="ECO:0000313" key="1">
    <source>
        <dbReference type="Proteomes" id="UP000887576"/>
    </source>
</evidence>
<reference evidence="2" key="1">
    <citation type="submission" date="2022-11" db="UniProtKB">
        <authorList>
            <consortium name="WormBaseParasite"/>
        </authorList>
    </citation>
    <scope>IDENTIFICATION</scope>
</reference>
<dbReference type="Proteomes" id="UP000887576">
    <property type="component" value="Unplaced"/>
</dbReference>
<evidence type="ECO:0000313" key="2">
    <source>
        <dbReference type="WBParaSite" id="JU765_v2.g20350.t1"/>
    </source>
</evidence>
<dbReference type="WBParaSite" id="JU765_v2.g20350.t1">
    <property type="protein sequence ID" value="JU765_v2.g20350.t1"/>
    <property type="gene ID" value="JU765_v2.g20350"/>
</dbReference>
<organism evidence="1 2">
    <name type="scientific">Panagrolaimus sp. JU765</name>
    <dbReference type="NCBI Taxonomy" id="591449"/>
    <lineage>
        <taxon>Eukaryota</taxon>
        <taxon>Metazoa</taxon>
        <taxon>Ecdysozoa</taxon>
        <taxon>Nematoda</taxon>
        <taxon>Chromadorea</taxon>
        <taxon>Rhabditida</taxon>
        <taxon>Tylenchina</taxon>
        <taxon>Panagrolaimomorpha</taxon>
        <taxon>Panagrolaimoidea</taxon>
        <taxon>Panagrolaimidae</taxon>
        <taxon>Panagrolaimus</taxon>
    </lineage>
</organism>
<proteinExistence type="predicted"/>
<name>A0AC34QYI4_9BILA</name>
<protein>
    <submittedName>
        <fullName evidence="2">Uncharacterized protein</fullName>
    </submittedName>
</protein>
<accession>A0AC34QYI4</accession>
<sequence length="107" mass="12472">MVDLVPKLRKGLNSNCLEKRTKMLELIEQICHLNGCGRLMVPFYRQLLPPFRHSNQSKISTDISQTSKDKYWNKVDRILNVLEQTGGPTAYINIKYILPHYQSCLQH</sequence>